<keyword evidence="6" id="KW-1185">Reference proteome</keyword>
<organism evidence="5 6">
    <name type="scientific">Ilex paraguariensis</name>
    <name type="common">yerba mate</name>
    <dbReference type="NCBI Taxonomy" id="185542"/>
    <lineage>
        <taxon>Eukaryota</taxon>
        <taxon>Viridiplantae</taxon>
        <taxon>Streptophyta</taxon>
        <taxon>Embryophyta</taxon>
        <taxon>Tracheophyta</taxon>
        <taxon>Spermatophyta</taxon>
        <taxon>Magnoliopsida</taxon>
        <taxon>eudicotyledons</taxon>
        <taxon>Gunneridae</taxon>
        <taxon>Pentapetalae</taxon>
        <taxon>asterids</taxon>
        <taxon>campanulids</taxon>
        <taxon>Aquifoliales</taxon>
        <taxon>Aquifoliaceae</taxon>
        <taxon>Ilex</taxon>
    </lineage>
</organism>
<evidence type="ECO:0000313" key="5">
    <source>
        <dbReference type="EMBL" id="CAK9188553.1"/>
    </source>
</evidence>
<dbReference type="Pfam" id="PF10294">
    <property type="entry name" value="Methyltransf_16"/>
    <property type="match status" value="1"/>
</dbReference>
<comment type="similarity">
    <text evidence="4">Belongs to the methyltransferase superfamily. METTL23 family.</text>
</comment>
<dbReference type="PANTHER" id="PTHR14614">
    <property type="entry name" value="HEPATOCELLULAR CARCINOMA-ASSOCIATED ANTIGEN"/>
    <property type="match status" value="1"/>
</dbReference>
<comment type="caution">
    <text evidence="5">The sequence shown here is derived from an EMBL/GenBank/DDBJ whole genome shotgun (WGS) entry which is preliminary data.</text>
</comment>
<dbReference type="GO" id="GO:0008168">
    <property type="term" value="F:methyltransferase activity"/>
    <property type="evidence" value="ECO:0007669"/>
    <property type="project" value="UniProtKB-KW"/>
</dbReference>
<evidence type="ECO:0000256" key="1">
    <source>
        <dbReference type="ARBA" id="ARBA00022603"/>
    </source>
</evidence>
<evidence type="ECO:0000256" key="4">
    <source>
        <dbReference type="ARBA" id="ARBA00043988"/>
    </source>
</evidence>
<protein>
    <recommendedName>
        <fullName evidence="7">Methyltransferase-like protein 23</fullName>
    </recommendedName>
</protein>
<evidence type="ECO:0008006" key="7">
    <source>
        <dbReference type="Google" id="ProtNLM"/>
    </source>
</evidence>
<evidence type="ECO:0000256" key="3">
    <source>
        <dbReference type="ARBA" id="ARBA00022691"/>
    </source>
</evidence>
<dbReference type="InterPro" id="IPR019410">
    <property type="entry name" value="Methyltransf_16"/>
</dbReference>
<dbReference type="PANTHER" id="PTHR14614:SF164">
    <property type="entry name" value="HISTONE-ARGININE METHYLTRANSFERASE METTL23"/>
    <property type="match status" value="1"/>
</dbReference>
<dbReference type="Gene3D" id="3.40.50.150">
    <property type="entry name" value="Vaccinia Virus protein VP39"/>
    <property type="match status" value="1"/>
</dbReference>
<dbReference type="AlphaFoldDB" id="A0ABC8V5A1"/>
<dbReference type="GO" id="GO:0032259">
    <property type="term" value="P:methylation"/>
    <property type="evidence" value="ECO:0007669"/>
    <property type="project" value="UniProtKB-KW"/>
</dbReference>
<keyword evidence="3" id="KW-0949">S-adenosyl-L-methionine</keyword>
<sequence>MEAADAEELTAESPVRHMSTVSRHHFGNSRETTDAFSITIIESMKEDYGLFVWPCSIVLAEYVWQQRSRFSGENVVEIGAGTSLPGLVAAKVGANVTLTDDMNRLEVVIASNSG</sequence>
<dbReference type="InterPro" id="IPR029063">
    <property type="entry name" value="SAM-dependent_MTases_sf"/>
</dbReference>
<gene>
    <name evidence="5" type="ORF">ILEXP_LOCUS59234</name>
</gene>
<reference evidence="5 6" key="1">
    <citation type="submission" date="2024-02" db="EMBL/GenBank/DDBJ databases">
        <authorList>
            <person name="Vignale AGUSTIN F."/>
            <person name="Sosa J E."/>
            <person name="Modenutti C."/>
        </authorList>
    </citation>
    <scope>NUCLEOTIDE SEQUENCE [LARGE SCALE GENOMIC DNA]</scope>
</reference>
<evidence type="ECO:0000256" key="2">
    <source>
        <dbReference type="ARBA" id="ARBA00022679"/>
    </source>
</evidence>
<accession>A0ABC8V5A1</accession>
<keyword evidence="1" id="KW-0489">Methyltransferase</keyword>
<keyword evidence="2" id="KW-0808">Transferase</keyword>
<dbReference type="EMBL" id="CAUOFW020010501">
    <property type="protein sequence ID" value="CAK9188553.1"/>
    <property type="molecule type" value="Genomic_DNA"/>
</dbReference>
<proteinExistence type="inferred from homology"/>
<dbReference type="SUPFAM" id="SSF53335">
    <property type="entry name" value="S-adenosyl-L-methionine-dependent methyltransferases"/>
    <property type="match status" value="1"/>
</dbReference>
<dbReference type="Proteomes" id="UP001642360">
    <property type="component" value="Unassembled WGS sequence"/>
</dbReference>
<evidence type="ECO:0000313" key="6">
    <source>
        <dbReference type="Proteomes" id="UP001642360"/>
    </source>
</evidence>
<name>A0ABC8V5A1_9AQUA</name>